<dbReference type="GO" id="GO:0042773">
    <property type="term" value="P:ATP synthesis coupled electron transport"/>
    <property type="evidence" value="ECO:0007669"/>
    <property type="project" value="InterPro"/>
</dbReference>
<evidence type="ECO:0000256" key="5">
    <source>
        <dbReference type="ARBA" id="ARBA00022989"/>
    </source>
</evidence>
<evidence type="ECO:0000256" key="1">
    <source>
        <dbReference type="ARBA" id="ARBA00004141"/>
    </source>
</evidence>
<dbReference type="HAMAP" id="MF_01456">
    <property type="entry name" value="NDH1_NuoK"/>
    <property type="match status" value="1"/>
</dbReference>
<keyword evidence="4 7" id="KW-0812">Transmembrane</keyword>
<sequence>MILPAIPLPFYLILSAVVFSIGLLGVMTKQNGVRLLMCVELMLNSANINLVAFSSYNNDITGQVFVLFTIALAAAEAAIGFGIFMAVYRMKNRIDLNDFNILRW</sequence>
<evidence type="ECO:0000256" key="7">
    <source>
        <dbReference type="SAM" id="Phobius"/>
    </source>
</evidence>
<dbReference type="InterPro" id="IPR001133">
    <property type="entry name" value="NADH_UbQ_OxRdtase_chain4L/K"/>
</dbReference>
<comment type="subcellular location">
    <subcellularLocation>
        <location evidence="1">Membrane</location>
        <topology evidence="1">Multi-pass membrane protein</topology>
    </subcellularLocation>
</comment>
<dbReference type="GO" id="GO:0030964">
    <property type="term" value="C:NADH dehydrogenase complex"/>
    <property type="evidence" value="ECO:0007669"/>
    <property type="project" value="TreeGrafter"/>
</dbReference>
<organism evidence="8 9">
    <name type="scientific">Methanohalobium evestigatum (strain ATCC BAA-1072 / DSM 3721 / NBRC 107634 / OCM 161 / Z-7303)</name>
    <dbReference type="NCBI Taxonomy" id="644295"/>
    <lineage>
        <taxon>Archaea</taxon>
        <taxon>Methanobacteriati</taxon>
        <taxon>Methanobacteriota</taxon>
        <taxon>Stenosarchaea group</taxon>
        <taxon>Methanomicrobia</taxon>
        <taxon>Methanosarcinales</taxon>
        <taxon>Methanosarcinaceae</taxon>
        <taxon>Methanohalobium</taxon>
    </lineage>
</organism>
<dbReference type="Pfam" id="PF00420">
    <property type="entry name" value="Oxidored_q2"/>
    <property type="match status" value="1"/>
</dbReference>
<dbReference type="RefSeq" id="WP_013193775.1">
    <property type="nucleotide sequence ID" value="NC_014253.1"/>
</dbReference>
<dbReference type="PANTHER" id="PTHR11434">
    <property type="entry name" value="NADH-UBIQUINONE OXIDOREDUCTASE SUBUNIT ND4L"/>
    <property type="match status" value="1"/>
</dbReference>
<evidence type="ECO:0000256" key="2">
    <source>
        <dbReference type="ARBA" id="ARBA00010519"/>
    </source>
</evidence>
<dbReference type="Proteomes" id="UP000000391">
    <property type="component" value="Chromosome"/>
</dbReference>
<dbReference type="KEGG" id="mev:Metev_0279"/>
<dbReference type="InterPro" id="IPR039428">
    <property type="entry name" value="NUOK/Mnh_C1-like"/>
</dbReference>
<dbReference type="OrthoDB" id="56168at2157"/>
<keyword evidence="6 7" id="KW-0472">Membrane</keyword>
<accession>D7E6I5</accession>
<dbReference type="Gene3D" id="1.10.287.3510">
    <property type="match status" value="1"/>
</dbReference>
<feature type="transmembrane region" description="Helical" evidence="7">
    <location>
        <begin position="6"/>
        <end position="26"/>
    </location>
</feature>
<dbReference type="EMBL" id="CP002069">
    <property type="protein sequence ID" value="ADI73207.1"/>
    <property type="molecule type" value="Genomic_DNA"/>
</dbReference>
<dbReference type="GO" id="GO:0016651">
    <property type="term" value="F:oxidoreductase activity, acting on NAD(P)H"/>
    <property type="evidence" value="ECO:0007669"/>
    <property type="project" value="InterPro"/>
</dbReference>
<dbReference type="NCBIfam" id="NF004321">
    <property type="entry name" value="PRK05715.1-3"/>
    <property type="match status" value="1"/>
</dbReference>
<evidence type="ECO:0000256" key="4">
    <source>
        <dbReference type="ARBA" id="ARBA00022692"/>
    </source>
</evidence>
<dbReference type="HOGENOM" id="CLU_144724_1_1_2"/>
<dbReference type="PANTHER" id="PTHR11434:SF16">
    <property type="entry name" value="NADH-UBIQUINONE OXIDOREDUCTASE CHAIN 4L"/>
    <property type="match status" value="1"/>
</dbReference>
<keyword evidence="8" id="KW-0830">Ubiquinone</keyword>
<keyword evidence="9" id="KW-1185">Reference proteome</keyword>
<evidence type="ECO:0000256" key="6">
    <source>
        <dbReference type="ARBA" id="ARBA00023136"/>
    </source>
</evidence>
<comment type="similarity">
    <text evidence="2">Belongs to the complex I subunit 4L family.</text>
</comment>
<gene>
    <name evidence="8" type="ordered locus">Metev_0279</name>
</gene>
<keyword evidence="3" id="KW-0813">Transport</keyword>
<evidence type="ECO:0000313" key="9">
    <source>
        <dbReference type="Proteomes" id="UP000000391"/>
    </source>
</evidence>
<proteinExistence type="inferred from homology"/>
<feature type="transmembrane region" description="Helical" evidence="7">
    <location>
        <begin position="33"/>
        <end position="53"/>
    </location>
</feature>
<dbReference type="STRING" id="644295.Metev_0279"/>
<keyword evidence="5 7" id="KW-1133">Transmembrane helix</keyword>
<reference evidence="8 9" key="1">
    <citation type="submission" date="2010-06" db="EMBL/GenBank/DDBJ databases">
        <title>Complete sequence chromosome of Methanohalobium evestigatum Z-7303.</title>
        <authorList>
            <consortium name="US DOE Joint Genome Institute"/>
            <person name="Lucas S."/>
            <person name="Copeland A."/>
            <person name="Lapidus A."/>
            <person name="Cheng J.-F."/>
            <person name="Bruce D."/>
            <person name="Goodwin L."/>
            <person name="Pitluck S."/>
            <person name="Saunders E."/>
            <person name="Detter J.C."/>
            <person name="Han C."/>
            <person name="Tapia R."/>
            <person name="Land M."/>
            <person name="Hauser L."/>
            <person name="Kyrpides N."/>
            <person name="Mikhailova N."/>
            <person name="Sieprawska-Lupa M."/>
            <person name="Whitman W.B."/>
            <person name="Anderson I."/>
            <person name="Woyke T."/>
        </authorList>
    </citation>
    <scope>NUCLEOTIDE SEQUENCE [LARGE SCALE GENOMIC DNA]</scope>
    <source>
        <strain evidence="9">ATCC BAA-1072 / DSM 3721 / NBRC 107634 / OCM 161 / Z-7303</strain>
    </source>
</reference>
<evidence type="ECO:0000256" key="3">
    <source>
        <dbReference type="ARBA" id="ARBA00022448"/>
    </source>
</evidence>
<dbReference type="InterPro" id="IPR053568">
    <property type="entry name" value="F420H2_dehydrogenase_subunit"/>
</dbReference>
<dbReference type="AlphaFoldDB" id="D7E6I5"/>
<feature type="transmembrane region" description="Helical" evidence="7">
    <location>
        <begin position="65"/>
        <end position="88"/>
    </location>
</feature>
<dbReference type="NCBIfam" id="NF004320">
    <property type="entry name" value="PRK05715.1-2"/>
    <property type="match status" value="1"/>
</dbReference>
<dbReference type="NCBIfam" id="NF040614">
    <property type="entry name" value="F420_dehyd_FpoK"/>
    <property type="match status" value="1"/>
</dbReference>
<protein>
    <submittedName>
        <fullName evidence="8">NADH-ubiquinone oxidoreductase chain 4L</fullName>
    </submittedName>
</protein>
<dbReference type="NCBIfam" id="NF004323">
    <property type="entry name" value="PRK05715.1-5"/>
    <property type="match status" value="1"/>
</dbReference>
<evidence type="ECO:0000313" key="8">
    <source>
        <dbReference type="EMBL" id="ADI73207.1"/>
    </source>
</evidence>
<name>D7E6I5_METEZ</name>
<dbReference type="FunFam" id="1.10.287.3510:FF:000001">
    <property type="entry name" value="NADH-quinone oxidoreductase subunit K"/>
    <property type="match status" value="1"/>
</dbReference>
<dbReference type="GeneID" id="9345892"/>